<gene>
    <name evidence="2" type="ORF">K444DRAFT_636165</name>
</gene>
<sequence>MGHYDEYSQPPTRSQSDRIDSFGSSASAPVHDKPKSNNGSTLQTSGQRTSQPQSRPSLPERNRSESGIQAPHLGDVPARKPTTQSTIAELQNELMVAHMQLDEFVTRSASMHSNDPYRVGDDKIARDRDLVVADVRQWSRNFNRSSRGVLRTLIAGDEPGRPFEKVSSEYDHYLTRHPR</sequence>
<reference evidence="2 3" key="1">
    <citation type="submission" date="2016-04" db="EMBL/GenBank/DDBJ databases">
        <title>A degradative enzymes factory behind the ericoid mycorrhizal symbiosis.</title>
        <authorList>
            <consortium name="DOE Joint Genome Institute"/>
            <person name="Martino E."/>
            <person name="Morin E."/>
            <person name="Grelet G."/>
            <person name="Kuo A."/>
            <person name="Kohler A."/>
            <person name="Daghino S."/>
            <person name="Barry K."/>
            <person name="Choi C."/>
            <person name="Cichocki N."/>
            <person name="Clum A."/>
            <person name="Copeland A."/>
            <person name="Hainaut M."/>
            <person name="Haridas S."/>
            <person name="Labutti K."/>
            <person name="Lindquist E."/>
            <person name="Lipzen A."/>
            <person name="Khouja H.-R."/>
            <person name="Murat C."/>
            <person name="Ohm R."/>
            <person name="Olson A."/>
            <person name="Spatafora J."/>
            <person name="Veneault-Fourrey C."/>
            <person name="Henrissat B."/>
            <person name="Grigoriev I."/>
            <person name="Martin F."/>
            <person name="Perotto S."/>
        </authorList>
    </citation>
    <scope>NUCLEOTIDE SEQUENCE [LARGE SCALE GENOMIC DNA]</scope>
    <source>
        <strain evidence="2 3">E</strain>
    </source>
</reference>
<dbReference type="OrthoDB" id="10364311at2759"/>
<proteinExistence type="predicted"/>
<accession>A0A2J6SNX5</accession>
<organism evidence="2 3">
    <name type="scientific">Hyaloscypha bicolor E</name>
    <dbReference type="NCBI Taxonomy" id="1095630"/>
    <lineage>
        <taxon>Eukaryota</taxon>
        <taxon>Fungi</taxon>
        <taxon>Dikarya</taxon>
        <taxon>Ascomycota</taxon>
        <taxon>Pezizomycotina</taxon>
        <taxon>Leotiomycetes</taxon>
        <taxon>Helotiales</taxon>
        <taxon>Hyaloscyphaceae</taxon>
        <taxon>Hyaloscypha</taxon>
        <taxon>Hyaloscypha bicolor</taxon>
    </lineage>
</organism>
<evidence type="ECO:0000313" key="2">
    <source>
        <dbReference type="EMBL" id="PMD52487.1"/>
    </source>
</evidence>
<dbReference type="EMBL" id="KZ613903">
    <property type="protein sequence ID" value="PMD52487.1"/>
    <property type="molecule type" value="Genomic_DNA"/>
</dbReference>
<dbReference type="AlphaFoldDB" id="A0A2J6SNX5"/>
<evidence type="ECO:0000256" key="1">
    <source>
        <dbReference type="SAM" id="MobiDB-lite"/>
    </source>
</evidence>
<protein>
    <submittedName>
        <fullName evidence="2">Uncharacterized protein</fullName>
    </submittedName>
</protein>
<keyword evidence="3" id="KW-1185">Reference proteome</keyword>
<dbReference type="InParanoid" id="A0A2J6SNX5"/>
<name>A0A2J6SNX5_9HELO</name>
<dbReference type="RefSeq" id="XP_024729391.1">
    <property type="nucleotide sequence ID" value="XM_024883962.1"/>
</dbReference>
<evidence type="ECO:0000313" key="3">
    <source>
        <dbReference type="Proteomes" id="UP000235371"/>
    </source>
</evidence>
<feature type="compositionally biased region" description="Polar residues" evidence="1">
    <location>
        <begin position="36"/>
        <end position="56"/>
    </location>
</feature>
<feature type="region of interest" description="Disordered" evidence="1">
    <location>
        <begin position="1"/>
        <end position="86"/>
    </location>
</feature>
<dbReference type="Proteomes" id="UP000235371">
    <property type="component" value="Unassembled WGS sequence"/>
</dbReference>
<dbReference type="GeneID" id="36592039"/>